<gene>
    <name evidence="2" type="ORF">Daesc_001572</name>
</gene>
<organism evidence="2 3">
    <name type="scientific">Daldinia eschscholtzii</name>
    <dbReference type="NCBI Taxonomy" id="292717"/>
    <lineage>
        <taxon>Eukaryota</taxon>
        <taxon>Fungi</taxon>
        <taxon>Dikarya</taxon>
        <taxon>Ascomycota</taxon>
        <taxon>Pezizomycotina</taxon>
        <taxon>Sordariomycetes</taxon>
        <taxon>Xylariomycetidae</taxon>
        <taxon>Xylariales</taxon>
        <taxon>Hypoxylaceae</taxon>
        <taxon>Daldinia</taxon>
    </lineage>
</organism>
<protein>
    <submittedName>
        <fullName evidence="2">Uncharacterized protein</fullName>
    </submittedName>
</protein>
<accession>A0AAX6MV65</accession>
<comment type="caution">
    <text evidence="2">The sequence shown here is derived from an EMBL/GenBank/DDBJ whole genome shotgun (WGS) entry which is preliminary data.</text>
</comment>
<proteinExistence type="predicted"/>
<dbReference type="AlphaFoldDB" id="A0AAX6MV65"/>
<feature type="coiled-coil region" evidence="1">
    <location>
        <begin position="27"/>
        <end position="146"/>
    </location>
</feature>
<keyword evidence="3" id="KW-1185">Reference proteome</keyword>
<dbReference type="Proteomes" id="UP001369815">
    <property type="component" value="Unassembled WGS sequence"/>
</dbReference>
<evidence type="ECO:0000313" key="2">
    <source>
        <dbReference type="EMBL" id="KAK6956297.1"/>
    </source>
</evidence>
<dbReference type="EMBL" id="JBANMG010000002">
    <property type="protein sequence ID" value="KAK6956297.1"/>
    <property type="molecule type" value="Genomic_DNA"/>
</dbReference>
<sequence>MDQTSLIPLGGAPGNASHQEALRHVQRRDSTATIADLKEQLNAAQREVKNLEKELDSNCDAAEKIVNWLLRERCQLRESLQRSEARIENEARKLRQARETAQLLFEALCESKADLRCNVKCHKEMADALEESLKATEDAVRKEAGRSEEVRALREELRIAHNSASDERQLTRVVSQQVEGLERLIRVQHDEIKQQKSAIADLKRANKIPPP</sequence>
<keyword evidence="1" id="KW-0175">Coiled coil</keyword>
<evidence type="ECO:0000256" key="1">
    <source>
        <dbReference type="SAM" id="Coils"/>
    </source>
</evidence>
<reference evidence="2 3" key="1">
    <citation type="journal article" date="2024" name="Front Chem Biol">
        <title>Unveiling the potential of Daldinia eschscholtzii MFLUCC 19-0629 through bioactivity and bioinformatics studies for enhanced sustainable agriculture production.</title>
        <authorList>
            <person name="Brooks S."/>
            <person name="Weaver J.A."/>
            <person name="Klomchit A."/>
            <person name="Alharthi S.A."/>
            <person name="Onlamun T."/>
            <person name="Nurani R."/>
            <person name="Vong T.K."/>
            <person name="Alberti F."/>
            <person name="Greco C."/>
        </authorList>
    </citation>
    <scope>NUCLEOTIDE SEQUENCE [LARGE SCALE GENOMIC DNA]</scope>
    <source>
        <strain evidence="2">MFLUCC 19-0629</strain>
    </source>
</reference>
<name>A0AAX6MV65_9PEZI</name>
<evidence type="ECO:0000313" key="3">
    <source>
        <dbReference type="Proteomes" id="UP001369815"/>
    </source>
</evidence>